<evidence type="ECO:0000259" key="1">
    <source>
        <dbReference type="Pfam" id="PF22932"/>
    </source>
</evidence>
<dbReference type="InterPro" id="IPR054726">
    <property type="entry name" value="Ubiq_DUF569-assoc"/>
</dbReference>
<dbReference type="Gramene" id="OB06G13780.1">
    <property type="protein sequence ID" value="OB06G13780.1"/>
    <property type="gene ID" value="OB06G13780"/>
</dbReference>
<feature type="domain" description="DUF569" evidence="1">
    <location>
        <begin position="78"/>
        <end position="159"/>
    </location>
</feature>
<sequence length="188" mass="20950">MHAAGWFPIRSGSGDDVLLGHASNRCLRAIDRRAWWGTNEITVVMSDGPCTPWVVEAIPPRDSIPRLPNPSSAVDIMRAIRFVRAERAFPDESFPPVGWGCFHFTGVSLFKLRIELAKRLGFTVVSDVIMCVRGGLFGRLTPLFTDLPFNNVTMEIIVVTAGTIAANELRFPNVDAVWRKTELQEQNL</sequence>
<dbReference type="HOGENOM" id="CLU_1423425_0_0_1"/>
<dbReference type="PANTHER" id="PTHR31205:SF94">
    <property type="entry name" value="OS06G0161900 PROTEIN"/>
    <property type="match status" value="1"/>
</dbReference>
<reference evidence="2" key="1">
    <citation type="journal article" date="2013" name="Nat. Commun.">
        <title>Whole-genome sequencing of Oryza brachyantha reveals mechanisms underlying Oryza genome evolution.</title>
        <authorList>
            <person name="Chen J."/>
            <person name="Huang Q."/>
            <person name="Gao D."/>
            <person name="Wang J."/>
            <person name="Lang Y."/>
            <person name="Liu T."/>
            <person name="Li B."/>
            <person name="Bai Z."/>
            <person name="Luis Goicoechea J."/>
            <person name="Liang C."/>
            <person name="Chen C."/>
            <person name="Zhang W."/>
            <person name="Sun S."/>
            <person name="Liao Y."/>
            <person name="Zhang X."/>
            <person name="Yang L."/>
            <person name="Song C."/>
            <person name="Wang M."/>
            <person name="Shi J."/>
            <person name="Liu G."/>
            <person name="Liu J."/>
            <person name="Zhou H."/>
            <person name="Zhou W."/>
            <person name="Yu Q."/>
            <person name="An N."/>
            <person name="Chen Y."/>
            <person name="Cai Q."/>
            <person name="Wang B."/>
            <person name="Liu B."/>
            <person name="Min J."/>
            <person name="Huang Y."/>
            <person name="Wu H."/>
            <person name="Li Z."/>
            <person name="Zhang Y."/>
            <person name="Yin Y."/>
            <person name="Song W."/>
            <person name="Jiang J."/>
            <person name="Jackson S.A."/>
            <person name="Wing R.A."/>
            <person name="Wang J."/>
            <person name="Chen M."/>
        </authorList>
    </citation>
    <scope>NUCLEOTIDE SEQUENCE [LARGE SCALE GENOMIC DNA]</scope>
    <source>
        <strain evidence="2">cv. IRGC 101232</strain>
    </source>
</reference>
<evidence type="ECO:0000313" key="2">
    <source>
        <dbReference type="EnsemblPlants" id="OB06G13780.1"/>
    </source>
</evidence>
<dbReference type="AlphaFoldDB" id="J3MBI4"/>
<dbReference type="PANTHER" id="PTHR31205">
    <property type="entry name" value="ACTIN CROSS-LINKING PROTEIN (DUF569)"/>
    <property type="match status" value="1"/>
</dbReference>
<accession>J3MBI4</accession>
<evidence type="ECO:0000313" key="3">
    <source>
        <dbReference type="Proteomes" id="UP000006038"/>
    </source>
</evidence>
<keyword evidence="3" id="KW-1185">Reference proteome</keyword>
<dbReference type="Pfam" id="PF22932">
    <property type="entry name" value="Ubiq_DUF_assoc"/>
    <property type="match status" value="1"/>
</dbReference>
<name>J3MBI4_ORYBR</name>
<dbReference type="OMA" id="YWIVETI"/>
<organism evidence="2">
    <name type="scientific">Oryza brachyantha</name>
    <name type="common">malo sina</name>
    <dbReference type="NCBI Taxonomy" id="4533"/>
    <lineage>
        <taxon>Eukaryota</taxon>
        <taxon>Viridiplantae</taxon>
        <taxon>Streptophyta</taxon>
        <taxon>Embryophyta</taxon>
        <taxon>Tracheophyta</taxon>
        <taxon>Spermatophyta</taxon>
        <taxon>Magnoliopsida</taxon>
        <taxon>Liliopsida</taxon>
        <taxon>Poales</taxon>
        <taxon>Poaceae</taxon>
        <taxon>BOP clade</taxon>
        <taxon>Oryzoideae</taxon>
        <taxon>Oryzeae</taxon>
        <taxon>Oryzinae</taxon>
        <taxon>Oryza</taxon>
    </lineage>
</organism>
<dbReference type="EnsemblPlants" id="OB06G13780.1">
    <property type="protein sequence ID" value="OB06G13780.1"/>
    <property type="gene ID" value="OB06G13780"/>
</dbReference>
<proteinExistence type="predicted"/>
<reference evidence="2" key="2">
    <citation type="submission" date="2013-04" db="UniProtKB">
        <authorList>
            <consortium name="EnsemblPlants"/>
        </authorList>
    </citation>
    <scope>IDENTIFICATION</scope>
</reference>
<protein>
    <recommendedName>
        <fullName evidence="1">DUF569 domain-containing protein</fullName>
    </recommendedName>
</protein>
<dbReference type="Proteomes" id="UP000006038">
    <property type="component" value="Chromosome 6"/>
</dbReference>